<name>A0A5B7K3Y2_PORTR</name>
<sequence>MPRGSARKDDVMLGSLGGGSSWATLGGGTGEEEWGERSVKGWRGRRGEGDVVGGLWCVVRYGIK</sequence>
<reference evidence="2 3" key="1">
    <citation type="submission" date="2019-05" db="EMBL/GenBank/DDBJ databases">
        <title>Another draft genome of Portunus trituberculatus and its Hox gene families provides insights of decapod evolution.</title>
        <authorList>
            <person name="Jeong J.-H."/>
            <person name="Song I."/>
            <person name="Kim S."/>
            <person name="Choi T."/>
            <person name="Kim D."/>
            <person name="Ryu S."/>
            <person name="Kim W."/>
        </authorList>
    </citation>
    <scope>NUCLEOTIDE SEQUENCE [LARGE SCALE GENOMIC DNA]</scope>
    <source>
        <tissue evidence="2">Muscle</tissue>
    </source>
</reference>
<accession>A0A5B7K3Y2</accession>
<feature type="compositionally biased region" description="Basic and acidic residues" evidence="1">
    <location>
        <begin position="1"/>
        <end position="11"/>
    </location>
</feature>
<dbReference type="EMBL" id="VSRR010126573">
    <property type="protein sequence ID" value="MPD01314.1"/>
    <property type="molecule type" value="Genomic_DNA"/>
</dbReference>
<protein>
    <submittedName>
        <fullName evidence="2">Uncharacterized protein</fullName>
    </submittedName>
</protein>
<proteinExistence type="predicted"/>
<comment type="caution">
    <text evidence="2">The sequence shown here is derived from an EMBL/GenBank/DDBJ whole genome shotgun (WGS) entry which is preliminary data.</text>
</comment>
<dbReference type="Proteomes" id="UP000324222">
    <property type="component" value="Unassembled WGS sequence"/>
</dbReference>
<evidence type="ECO:0000256" key="1">
    <source>
        <dbReference type="SAM" id="MobiDB-lite"/>
    </source>
</evidence>
<gene>
    <name evidence="2" type="ORF">E2C01_096834</name>
</gene>
<feature type="region of interest" description="Disordered" evidence="1">
    <location>
        <begin position="1"/>
        <end position="38"/>
    </location>
</feature>
<evidence type="ECO:0000313" key="2">
    <source>
        <dbReference type="EMBL" id="MPD01314.1"/>
    </source>
</evidence>
<keyword evidence="3" id="KW-1185">Reference proteome</keyword>
<dbReference type="AlphaFoldDB" id="A0A5B7K3Y2"/>
<feature type="compositionally biased region" description="Gly residues" evidence="1">
    <location>
        <begin position="15"/>
        <end position="29"/>
    </location>
</feature>
<organism evidence="2 3">
    <name type="scientific">Portunus trituberculatus</name>
    <name type="common">Swimming crab</name>
    <name type="synonym">Neptunus trituberculatus</name>
    <dbReference type="NCBI Taxonomy" id="210409"/>
    <lineage>
        <taxon>Eukaryota</taxon>
        <taxon>Metazoa</taxon>
        <taxon>Ecdysozoa</taxon>
        <taxon>Arthropoda</taxon>
        <taxon>Crustacea</taxon>
        <taxon>Multicrustacea</taxon>
        <taxon>Malacostraca</taxon>
        <taxon>Eumalacostraca</taxon>
        <taxon>Eucarida</taxon>
        <taxon>Decapoda</taxon>
        <taxon>Pleocyemata</taxon>
        <taxon>Brachyura</taxon>
        <taxon>Eubrachyura</taxon>
        <taxon>Portunoidea</taxon>
        <taxon>Portunidae</taxon>
        <taxon>Portuninae</taxon>
        <taxon>Portunus</taxon>
    </lineage>
</organism>
<evidence type="ECO:0000313" key="3">
    <source>
        <dbReference type="Proteomes" id="UP000324222"/>
    </source>
</evidence>